<dbReference type="Proteomes" id="UP001150581">
    <property type="component" value="Unassembled WGS sequence"/>
</dbReference>
<dbReference type="EMBL" id="JANBPG010000149">
    <property type="protein sequence ID" value="KAJ1899483.1"/>
    <property type="molecule type" value="Genomic_DNA"/>
</dbReference>
<proteinExistence type="predicted"/>
<keyword evidence="2" id="KW-1185">Reference proteome</keyword>
<accession>A0ACC1IRE0</accession>
<reference evidence="1" key="1">
    <citation type="submission" date="2022-07" db="EMBL/GenBank/DDBJ databases">
        <title>Phylogenomic reconstructions and comparative analyses of Kickxellomycotina fungi.</title>
        <authorList>
            <person name="Reynolds N.K."/>
            <person name="Stajich J.E."/>
            <person name="Barry K."/>
            <person name="Grigoriev I.V."/>
            <person name="Crous P."/>
            <person name="Smith M.E."/>
        </authorList>
    </citation>
    <scope>NUCLEOTIDE SEQUENCE</scope>
    <source>
        <strain evidence="1">Benny 63K</strain>
    </source>
</reference>
<protein>
    <submittedName>
        <fullName evidence="1">Uncharacterized protein</fullName>
    </submittedName>
</protein>
<gene>
    <name evidence="1" type="ORF">LPJ66_002083</name>
</gene>
<comment type="caution">
    <text evidence="1">The sequence shown here is derived from an EMBL/GenBank/DDBJ whole genome shotgun (WGS) entry which is preliminary data.</text>
</comment>
<organism evidence="1 2">
    <name type="scientific">Kickxella alabastrina</name>
    <dbReference type="NCBI Taxonomy" id="61397"/>
    <lineage>
        <taxon>Eukaryota</taxon>
        <taxon>Fungi</taxon>
        <taxon>Fungi incertae sedis</taxon>
        <taxon>Zoopagomycota</taxon>
        <taxon>Kickxellomycotina</taxon>
        <taxon>Kickxellomycetes</taxon>
        <taxon>Kickxellales</taxon>
        <taxon>Kickxellaceae</taxon>
        <taxon>Kickxella</taxon>
    </lineage>
</organism>
<sequence length="1046" mass="111183">MGAHQPEESASSYSYIKVKDSEATAANTSTPKSQAPALLQGHANSQGVRARLPAVAVTNSESDMPHGHQNGRTENGSSSNNTASGLYLRGRNSEHVSRTVAGRLLQRNYAHGGRRLATVAAGPLNPLLDPRIYNNNNRPADATAAYHEEQMRRSMHRLVSATSRFDRVTNGALSFLSDIARLYMMRIGEACRARADLANRTDPNFLDVLETTSVDLDVNWESVSAWVEEWKDEVGSIVSPPAREDNDDGAETNHTVADDARCSLDNGTDQAGQQHSLANGTEQADEKHTRRNSWDGIQHVSRSATTFAVAGAMPRSMSVGEFAPVYGGRQVRGDLDGYWNKKFDTDKDVRGSGDDNDGGDNDDGGDMDDILGDLKLGCLLLDDADMAEGTQGIIMPHLPPLVSLTEQDDEGDQSDVEMDTGTASTAAEAVAALGGSVNVPSTAAAAKDAASAGSSRGDDALDTDTDTDTEETPETVLARVLQITAASLSALHPSIAGDKPLYAFFRPASKFDPACAPDDMLPDFDIPDAAFVPAPARVEEKLSKIDRLEPGKPMFLCDDTAERDVVGDSEKVWRQAKHAIYQGIYDDAAEQAMDEMENAPTLIRRVYLEEEEETDDVVGAVGLRAEVDEEGSGAKQSDAVGKVGKSSLSDSGALVRIDNDIEEDVLDIDMGMDVDVDLDFDLDVVSGNLNTPSLEQVGGGSKFNMADGSRPAGIGGGGGTHEDALADLSQKTVIVPEDVVIEDPIMLPISSGLRGSGKQHWSSEWFTPAMSKRLTTMVAADIVPCDSLFLNNPLANQRLVVDEVARAFVDSEGGGHLHATTPLEGFGPSANTYTVPNSSGSALRWTLHHIMQTKGTTTVDSLYTGRSSLAGGVSGDGVSQYIGRMCSLVKASIDEETELVVNGALGLGKDKGSANANAKPDQGELIEQLVAGTDKRIPWAQNRLDIHVVESRIVGRAPQKIDPKQPPPPTPAPVASSSRASSPPPPPPPASSSASSAQDKPRLTLVSSSLSPAPERKHSPADIGGEVVEHNASPIDRKQQQQQADE</sequence>
<evidence type="ECO:0000313" key="2">
    <source>
        <dbReference type="Proteomes" id="UP001150581"/>
    </source>
</evidence>
<evidence type="ECO:0000313" key="1">
    <source>
        <dbReference type="EMBL" id="KAJ1899483.1"/>
    </source>
</evidence>
<name>A0ACC1IRE0_9FUNG</name>